<dbReference type="PANTHER" id="PTHR47236">
    <property type="entry name" value="GENE, 32742-RELATED-RELATED"/>
    <property type="match status" value="1"/>
</dbReference>
<feature type="compositionally biased region" description="Polar residues" evidence="1">
    <location>
        <begin position="198"/>
        <end position="207"/>
    </location>
</feature>
<dbReference type="STRING" id="188477.A0A433TFA9"/>
<feature type="region of interest" description="Disordered" evidence="1">
    <location>
        <begin position="198"/>
        <end position="218"/>
    </location>
</feature>
<reference evidence="2 3" key="1">
    <citation type="submission" date="2019-01" db="EMBL/GenBank/DDBJ databases">
        <title>A draft genome assembly of the solar-powered sea slug Elysia chlorotica.</title>
        <authorList>
            <person name="Cai H."/>
            <person name="Li Q."/>
            <person name="Fang X."/>
            <person name="Li J."/>
            <person name="Curtis N.E."/>
            <person name="Altenburger A."/>
            <person name="Shibata T."/>
            <person name="Feng M."/>
            <person name="Maeda T."/>
            <person name="Schwartz J.A."/>
            <person name="Shigenobu S."/>
            <person name="Lundholm N."/>
            <person name="Nishiyama T."/>
            <person name="Yang H."/>
            <person name="Hasebe M."/>
            <person name="Li S."/>
            <person name="Pierce S.K."/>
            <person name="Wang J."/>
        </authorList>
    </citation>
    <scope>NUCLEOTIDE SEQUENCE [LARGE SCALE GENOMIC DNA]</scope>
    <source>
        <strain evidence="2">EC2010</strain>
        <tissue evidence="2">Whole organism of an adult</tissue>
    </source>
</reference>
<feature type="non-terminal residue" evidence="2">
    <location>
        <position position="253"/>
    </location>
</feature>
<dbReference type="OrthoDB" id="6104470at2759"/>
<organism evidence="2 3">
    <name type="scientific">Elysia chlorotica</name>
    <name type="common">Eastern emerald elysia</name>
    <name type="synonym">Sea slug</name>
    <dbReference type="NCBI Taxonomy" id="188477"/>
    <lineage>
        <taxon>Eukaryota</taxon>
        <taxon>Metazoa</taxon>
        <taxon>Spiralia</taxon>
        <taxon>Lophotrochozoa</taxon>
        <taxon>Mollusca</taxon>
        <taxon>Gastropoda</taxon>
        <taxon>Heterobranchia</taxon>
        <taxon>Euthyneura</taxon>
        <taxon>Panpulmonata</taxon>
        <taxon>Sacoglossa</taxon>
        <taxon>Placobranchoidea</taxon>
        <taxon>Plakobranchidae</taxon>
        <taxon>Elysia</taxon>
    </lineage>
</organism>
<protein>
    <submittedName>
        <fullName evidence="2">Uncharacterized protein</fullName>
    </submittedName>
</protein>
<sequence>MANHYNFDDYSSKGSTVYPVRKYHRNLHSLASADAGTDLALQSSILDAGAIEVKNDDFWDYDRQLELEGFDSGRVYDTLDRQARGVTQTIGQHKDSMKLMYQRLADQSESLKGLWAAKMNLKGTSGLATDADLVDYERRLEALDQELERRKDLGRQFQAVLARQADLQEQDEAGREKHQVSFQSSLREASRILTQHLTHIQQSSSDPHSGDKDGQRRMHEAVDQRVALLLEKMAEDSKAECKRTGAWGVLGEG</sequence>
<accession>A0A433TFA9</accession>
<evidence type="ECO:0000256" key="1">
    <source>
        <dbReference type="SAM" id="MobiDB-lite"/>
    </source>
</evidence>
<dbReference type="Proteomes" id="UP000271974">
    <property type="component" value="Unassembled WGS sequence"/>
</dbReference>
<comment type="caution">
    <text evidence="2">The sequence shown here is derived from an EMBL/GenBank/DDBJ whole genome shotgun (WGS) entry which is preliminary data.</text>
</comment>
<proteinExistence type="predicted"/>
<evidence type="ECO:0000313" key="3">
    <source>
        <dbReference type="Proteomes" id="UP000271974"/>
    </source>
</evidence>
<dbReference type="PANTHER" id="PTHR47236:SF5">
    <property type="entry name" value="GENE, 32742-RELATED"/>
    <property type="match status" value="1"/>
</dbReference>
<feature type="compositionally biased region" description="Basic and acidic residues" evidence="1">
    <location>
        <begin position="208"/>
        <end position="218"/>
    </location>
</feature>
<dbReference type="AlphaFoldDB" id="A0A433TFA9"/>
<name>A0A433TFA9_ELYCH</name>
<keyword evidence="3" id="KW-1185">Reference proteome</keyword>
<evidence type="ECO:0000313" key="2">
    <source>
        <dbReference type="EMBL" id="RUS80257.1"/>
    </source>
</evidence>
<gene>
    <name evidence="2" type="ORF">EGW08_011986</name>
</gene>
<dbReference type="EMBL" id="RQTK01000402">
    <property type="protein sequence ID" value="RUS80257.1"/>
    <property type="molecule type" value="Genomic_DNA"/>
</dbReference>